<comment type="caution">
    <text evidence="1">The sequence shown here is derived from an EMBL/GenBank/DDBJ whole genome shotgun (WGS) entry which is preliminary data.</text>
</comment>
<accession>A0A0F5HS23</accession>
<name>A0A0F5HN88_BACTR</name>
<reference evidence="1" key="1">
    <citation type="submission" date="2015-02" db="EMBL/GenBank/DDBJ databases">
        <title>Genome Assembly of Bacillaceae bacterium MTCC 8252.</title>
        <authorList>
            <person name="Verma A."/>
            <person name="Khatri I."/>
            <person name="Mual P."/>
            <person name="Subramanian S."/>
            <person name="Krishnamurthi S."/>
        </authorList>
    </citation>
    <scope>NUCLEOTIDE SEQUENCE [LARGE SCALE GENOMIC DNA]</scope>
    <source>
        <strain evidence="1">MTCC 8252</strain>
    </source>
</reference>
<proteinExistence type="predicted"/>
<accession>A0A0F5HN88</accession>
<dbReference type="Proteomes" id="UP000031563">
    <property type="component" value="Unassembled WGS sequence"/>
</dbReference>
<dbReference type="EMBL" id="JWIR02000078">
    <property type="protein sequence ID" value="KKB34849.1"/>
    <property type="molecule type" value="Genomic_DNA"/>
</dbReference>
<sequence length="49" mass="5265">MKNGAGGRNEALTFKKIVLYNISIYGFAGGGGVCEFESFNEYIIGNASR</sequence>
<evidence type="ECO:0000313" key="1">
    <source>
        <dbReference type="EMBL" id="KKB34849.1"/>
    </source>
</evidence>
<gene>
    <name evidence="1" type="ORF">QY95_03675</name>
</gene>
<dbReference type="AlphaFoldDB" id="A0A0F5HN88"/>
<organism evidence="1 2">
    <name type="scientific">Bacillus thermotolerans</name>
    <name type="common">Quasibacillus thermotolerans</name>
    <dbReference type="NCBI Taxonomy" id="1221996"/>
    <lineage>
        <taxon>Bacteria</taxon>
        <taxon>Bacillati</taxon>
        <taxon>Bacillota</taxon>
        <taxon>Bacilli</taxon>
        <taxon>Bacillales</taxon>
        <taxon>Bacillaceae</taxon>
        <taxon>Bacillus</taxon>
    </lineage>
</organism>
<protein>
    <submittedName>
        <fullName evidence="1">Uncharacterized protein</fullName>
    </submittedName>
</protein>
<keyword evidence="2" id="KW-1185">Reference proteome</keyword>
<evidence type="ECO:0000313" key="2">
    <source>
        <dbReference type="Proteomes" id="UP000031563"/>
    </source>
</evidence>